<reference evidence="2 3" key="1">
    <citation type="journal article" date="2009" name="Stand. Genomic Sci.">
        <title>Complete genome sequence of Rhodothermus marinus type strain (R-10).</title>
        <authorList>
            <person name="Nolan M."/>
            <person name="Tindall B.J."/>
            <person name="Pomrenke H."/>
            <person name="Lapidus A."/>
            <person name="Copeland A."/>
            <person name="Glavina Del Rio T."/>
            <person name="Lucas S."/>
            <person name="Chen F."/>
            <person name="Tice H."/>
            <person name="Cheng J.F."/>
            <person name="Saunders E."/>
            <person name="Han C."/>
            <person name="Bruce D."/>
            <person name="Goodwin L."/>
            <person name="Chain P."/>
            <person name="Pitluck S."/>
            <person name="Ovchinikova G."/>
            <person name="Pati A."/>
            <person name="Ivanova N."/>
            <person name="Mavromatis K."/>
            <person name="Chen A."/>
            <person name="Palaniappan K."/>
            <person name="Land M."/>
            <person name="Hauser L."/>
            <person name="Chang Y.J."/>
            <person name="Jeffries C.D."/>
            <person name="Brettin T."/>
            <person name="Goker M."/>
            <person name="Bristow J."/>
            <person name="Eisen J.A."/>
            <person name="Markowitz V."/>
            <person name="Hugenholtz P."/>
            <person name="Kyrpides N.C."/>
            <person name="Klenk H.P."/>
            <person name="Detter J.C."/>
        </authorList>
    </citation>
    <scope>NUCLEOTIDE SEQUENCE [LARGE SCALE GENOMIC DNA]</scope>
    <source>
        <strain evidence="3">ATCC 43812 / DSM 4252 / R-10</strain>
    </source>
</reference>
<dbReference type="KEGG" id="rmr:Rmar_0436"/>
<evidence type="ECO:0000313" key="3">
    <source>
        <dbReference type="Proteomes" id="UP000002221"/>
    </source>
</evidence>
<protein>
    <submittedName>
        <fullName evidence="2">Uncharacterized protein</fullName>
    </submittedName>
</protein>
<evidence type="ECO:0000313" key="2">
    <source>
        <dbReference type="EMBL" id="ACY47338.1"/>
    </source>
</evidence>
<dbReference type="EMBL" id="CP001807">
    <property type="protein sequence ID" value="ACY47338.1"/>
    <property type="molecule type" value="Genomic_DNA"/>
</dbReference>
<gene>
    <name evidence="2" type="ordered locus">Rmar_0436</name>
</gene>
<organism evidence="2 3">
    <name type="scientific">Rhodothermus marinus (strain ATCC 43812 / DSM 4252 / R-10)</name>
    <name type="common">Rhodothermus obamensis</name>
    <dbReference type="NCBI Taxonomy" id="518766"/>
    <lineage>
        <taxon>Bacteria</taxon>
        <taxon>Pseudomonadati</taxon>
        <taxon>Rhodothermota</taxon>
        <taxon>Rhodothermia</taxon>
        <taxon>Rhodothermales</taxon>
        <taxon>Rhodothermaceae</taxon>
        <taxon>Rhodothermus</taxon>
    </lineage>
</organism>
<name>D0MEB4_RHOM4</name>
<accession>D0MEB4</accession>
<feature type="transmembrane region" description="Helical" evidence="1">
    <location>
        <begin position="38"/>
        <end position="57"/>
    </location>
</feature>
<dbReference type="AlphaFoldDB" id="D0MEB4"/>
<evidence type="ECO:0000256" key="1">
    <source>
        <dbReference type="SAM" id="Phobius"/>
    </source>
</evidence>
<keyword evidence="1" id="KW-0472">Membrane</keyword>
<feature type="transmembrane region" description="Helical" evidence="1">
    <location>
        <begin position="69"/>
        <end position="90"/>
    </location>
</feature>
<feature type="transmembrane region" description="Helical" evidence="1">
    <location>
        <begin position="7"/>
        <end position="26"/>
    </location>
</feature>
<dbReference type="HOGENOM" id="CLU_2411237_0_0_10"/>
<keyword evidence="3" id="KW-1185">Reference proteome</keyword>
<keyword evidence="1" id="KW-0812">Transmembrane</keyword>
<proteinExistence type="predicted"/>
<dbReference type="Proteomes" id="UP000002221">
    <property type="component" value="Chromosome"/>
</dbReference>
<dbReference type="RefSeq" id="WP_012842950.1">
    <property type="nucleotide sequence ID" value="NC_013501.1"/>
</dbReference>
<keyword evidence="1" id="KW-1133">Transmembrane helix</keyword>
<dbReference type="OrthoDB" id="9999773at2"/>
<sequence length="92" mass="10074">MRRWQVVGLLLGLHLGFVTGMVALLSRLLGTGLPSAESLLVAVWTLPLSVFVAWFIGGDLLQLIRRRPLLRPALAQLLLLALLLLVWAVVPT</sequence>
<dbReference type="STRING" id="518766.Rmar_0436"/>